<proteinExistence type="inferred from homology"/>
<dbReference type="PRINTS" id="PR00081">
    <property type="entry name" value="GDHRDH"/>
</dbReference>
<dbReference type="InterPro" id="IPR036291">
    <property type="entry name" value="NAD(P)-bd_dom_sf"/>
</dbReference>
<dbReference type="InterPro" id="IPR002347">
    <property type="entry name" value="SDR_fam"/>
</dbReference>
<organism evidence="4 5">
    <name type="scientific">Hallella multisaccharivorax DSM 17128</name>
    <dbReference type="NCBI Taxonomy" id="688246"/>
    <lineage>
        <taxon>Bacteria</taxon>
        <taxon>Pseudomonadati</taxon>
        <taxon>Bacteroidota</taxon>
        <taxon>Bacteroidia</taxon>
        <taxon>Bacteroidales</taxon>
        <taxon>Prevotellaceae</taxon>
        <taxon>Hallella</taxon>
    </lineage>
</organism>
<name>F8N6A4_9BACT</name>
<dbReference type="InterPro" id="IPR020904">
    <property type="entry name" value="Sc_DH/Rdtase_CS"/>
</dbReference>
<evidence type="ECO:0000256" key="3">
    <source>
        <dbReference type="RuleBase" id="RU000363"/>
    </source>
</evidence>
<dbReference type="eggNOG" id="COG1028">
    <property type="taxonomic scope" value="Bacteria"/>
</dbReference>
<dbReference type="PRINTS" id="PR00080">
    <property type="entry name" value="SDRFAMILY"/>
</dbReference>
<keyword evidence="5" id="KW-1185">Reference proteome</keyword>
<evidence type="ECO:0000313" key="4">
    <source>
        <dbReference type="EMBL" id="EGN56185.1"/>
    </source>
</evidence>
<evidence type="ECO:0000256" key="2">
    <source>
        <dbReference type="ARBA" id="ARBA00023002"/>
    </source>
</evidence>
<dbReference type="Pfam" id="PF00106">
    <property type="entry name" value="adh_short"/>
    <property type="match status" value="1"/>
</dbReference>
<dbReference type="PANTHER" id="PTHR42760:SF133">
    <property type="entry name" value="3-OXOACYL-[ACYL-CARRIER-PROTEIN] REDUCTASE"/>
    <property type="match status" value="1"/>
</dbReference>
<dbReference type="CDD" id="cd05233">
    <property type="entry name" value="SDR_c"/>
    <property type="match status" value="1"/>
</dbReference>
<dbReference type="STRING" id="688246.Premu_0718"/>
<reference evidence="5" key="1">
    <citation type="journal article" date="2011" name="Stand. Genomic Sci.">
        <title>Non-contiguous finished genome sequence of the opportunistic oral pathogen Prevotella multisaccharivorax type strain (PPPA20).</title>
        <authorList>
            <person name="Pati A."/>
            <person name="Gronow S."/>
            <person name="Lu M."/>
            <person name="Lapidus A."/>
            <person name="Nolan M."/>
            <person name="Lucas S."/>
            <person name="Hammon N."/>
            <person name="Deshpande S."/>
            <person name="Cheng J.F."/>
            <person name="Tapia R."/>
            <person name="Han C."/>
            <person name="Goodwin L."/>
            <person name="Pitluck S."/>
            <person name="Liolios K."/>
            <person name="Pagani I."/>
            <person name="Mavromatis K."/>
            <person name="Mikhailova N."/>
            <person name="Huntemann M."/>
            <person name="Chen A."/>
            <person name="Palaniappan K."/>
            <person name="Land M."/>
            <person name="Hauser L."/>
            <person name="Detter J.C."/>
            <person name="Brambilla E.M."/>
            <person name="Rohde M."/>
            <person name="Goker M."/>
            <person name="Woyke T."/>
            <person name="Bristow J."/>
            <person name="Eisen J.A."/>
            <person name="Markowitz V."/>
            <person name="Hugenholtz P."/>
            <person name="Kyrpides N.C."/>
            <person name="Klenk H.P."/>
            <person name="Ivanova N."/>
        </authorList>
    </citation>
    <scope>NUCLEOTIDE SEQUENCE [LARGE SCALE GENOMIC DNA]</scope>
    <source>
        <strain evidence="5">DSM 17128</strain>
    </source>
</reference>
<accession>F8N6A4</accession>
<protein>
    <submittedName>
        <fullName evidence="4">3-oxoacyl-(Acyl-carrier-protein) reductase</fullName>
        <ecNumber evidence="4">1.1.1.100</ecNumber>
    </submittedName>
</protein>
<gene>
    <name evidence="4" type="ORF">Premu_0718</name>
</gene>
<dbReference type="SUPFAM" id="SSF51735">
    <property type="entry name" value="NAD(P)-binding Rossmann-fold domains"/>
    <property type="match status" value="1"/>
</dbReference>
<dbReference type="Gene3D" id="3.40.50.720">
    <property type="entry name" value="NAD(P)-binding Rossmann-like Domain"/>
    <property type="match status" value="1"/>
</dbReference>
<dbReference type="HOGENOM" id="CLU_010194_1_3_10"/>
<evidence type="ECO:0000256" key="1">
    <source>
        <dbReference type="ARBA" id="ARBA00006484"/>
    </source>
</evidence>
<evidence type="ECO:0000313" key="5">
    <source>
        <dbReference type="Proteomes" id="UP000002772"/>
    </source>
</evidence>
<dbReference type="GO" id="GO:0004316">
    <property type="term" value="F:3-oxoacyl-[acyl-carrier-protein] reductase (NADPH) activity"/>
    <property type="evidence" value="ECO:0007669"/>
    <property type="project" value="UniProtKB-EC"/>
</dbReference>
<keyword evidence="2 4" id="KW-0560">Oxidoreductase</keyword>
<dbReference type="EMBL" id="GL945017">
    <property type="protein sequence ID" value="EGN56185.1"/>
    <property type="molecule type" value="Genomic_DNA"/>
</dbReference>
<dbReference type="PANTHER" id="PTHR42760">
    <property type="entry name" value="SHORT-CHAIN DEHYDROGENASES/REDUCTASES FAMILY MEMBER"/>
    <property type="match status" value="1"/>
</dbReference>
<comment type="similarity">
    <text evidence="1 3">Belongs to the short-chain dehydrogenases/reductases (SDR) family.</text>
</comment>
<dbReference type="AlphaFoldDB" id="F8N6A4"/>
<dbReference type="Proteomes" id="UP000002772">
    <property type="component" value="Unassembled WGS sequence"/>
</dbReference>
<dbReference type="EC" id="1.1.1.100" evidence="4"/>
<sequence length="232" mass="25954">MNKIMIVTGTRKGIGRYLAEAYLNEGYTVYGCSRRECDINHSHYHHAHLDVGDEQNVVDYVKHVYLREKRLDILVNNAGIGLMNHSVLTSTESAMRVMMTNYGGTFSFSRECAKYMIKQQEGRIVNFSSIAVPSHLEGELAYSASKSAIEQLTKVMAREVGPFNVTVNAVGPSPVNTDLISRVQPEKIERLIDNQSCKVMASYEDVKNVIDFYISPQSKLITGQVVYLGGFC</sequence>
<dbReference type="OrthoDB" id="9786056at2"/>
<dbReference type="RefSeq" id="WP_007573164.1">
    <property type="nucleotide sequence ID" value="NZ_BPTS01000001.1"/>
</dbReference>
<dbReference type="PROSITE" id="PS00061">
    <property type="entry name" value="ADH_SHORT"/>
    <property type="match status" value="1"/>
</dbReference>